<dbReference type="PANTHER" id="PTHR10634:SF22">
    <property type="entry name" value="ZINC FINGER A20 AND AN1 DOMAIN-CONTAINING STRESS-ASSOCIATED PROTEIN 5"/>
    <property type="match status" value="1"/>
</dbReference>
<keyword evidence="3 5" id="KW-0863">Zinc-finger</keyword>
<feature type="domain" description="AN1-type" evidence="7">
    <location>
        <begin position="96"/>
        <end position="142"/>
    </location>
</feature>
<name>A0A5K1EC42_9MAGN</name>
<evidence type="ECO:0000256" key="5">
    <source>
        <dbReference type="PROSITE-ProRule" id="PRU00449"/>
    </source>
</evidence>
<dbReference type="InterPro" id="IPR035896">
    <property type="entry name" value="AN1-like_Znf"/>
</dbReference>
<dbReference type="Pfam" id="PF01428">
    <property type="entry name" value="zf-AN1"/>
    <property type="match status" value="1"/>
</dbReference>
<dbReference type="EMBL" id="LR721784">
    <property type="protein sequence ID" value="VVW49122.1"/>
    <property type="molecule type" value="Genomic_DNA"/>
</dbReference>
<evidence type="ECO:0000256" key="3">
    <source>
        <dbReference type="ARBA" id="ARBA00022771"/>
    </source>
</evidence>
<keyword evidence="4" id="KW-0862">Zinc</keyword>
<dbReference type="SMART" id="SM00154">
    <property type="entry name" value="ZnF_AN1"/>
    <property type="match status" value="1"/>
</dbReference>
<dbReference type="Gramene" id="NC6G0154760.1">
    <property type="protein sequence ID" value="NC6G0154760.1:cds"/>
    <property type="gene ID" value="NC6G0154760"/>
</dbReference>
<evidence type="ECO:0000259" key="7">
    <source>
        <dbReference type="PROSITE" id="PS51039"/>
    </source>
</evidence>
<evidence type="ECO:0000256" key="4">
    <source>
        <dbReference type="ARBA" id="ARBA00022833"/>
    </source>
</evidence>
<dbReference type="InterPro" id="IPR000058">
    <property type="entry name" value="Znf_AN1"/>
</dbReference>
<dbReference type="Gene3D" id="4.10.1110.10">
    <property type="entry name" value="AN1-like Zinc finger"/>
    <property type="match status" value="1"/>
</dbReference>
<dbReference type="FunFam" id="4.10.1110.10:FF:000001">
    <property type="entry name" value="Zinc finger AN1-type containing 6"/>
    <property type="match status" value="1"/>
</dbReference>
<evidence type="ECO:0000256" key="6">
    <source>
        <dbReference type="SAM" id="MobiDB-lite"/>
    </source>
</evidence>
<proteinExistence type="predicted"/>
<evidence type="ECO:0000256" key="2">
    <source>
        <dbReference type="ARBA" id="ARBA00022723"/>
    </source>
</evidence>
<dbReference type="GO" id="GO:0006970">
    <property type="term" value="P:response to osmotic stress"/>
    <property type="evidence" value="ECO:0007669"/>
    <property type="project" value="EnsemblPlants"/>
</dbReference>
<dbReference type="GO" id="GO:0004842">
    <property type="term" value="F:ubiquitin-protein transferase activity"/>
    <property type="evidence" value="ECO:0007669"/>
    <property type="project" value="EnsemblPlants"/>
</dbReference>
<evidence type="ECO:0000313" key="8">
    <source>
        <dbReference type="EMBL" id="VVW49122.1"/>
    </source>
</evidence>
<dbReference type="OMA" id="ECKFDYK"/>
<dbReference type="GO" id="GO:0009414">
    <property type="term" value="P:response to water deprivation"/>
    <property type="evidence" value="ECO:0007669"/>
    <property type="project" value="EnsemblPlants"/>
</dbReference>
<feature type="region of interest" description="Disordered" evidence="6">
    <location>
        <begin position="48"/>
        <end position="97"/>
    </location>
</feature>
<feature type="compositionally biased region" description="Basic and acidic residues" evidence="6">
    <location>
        <begin position="81"/>
        <end position="97"/>
    </location>
</feature>
<protein>
    <recommendedName>
        <fullName evidence="7">AN1-type domain-containing protein</fullName>
    </recommendedName>
</protein>
<comment type="function">
    <text evidence="1">May be involved in environmental stress response.</text>
</comment>
<dbReference type="GO" id="GO:0051865">
    <property type="term" value="P:protein autoubiquitination"/>
    <property type="evidence" value="ECO:0007669"/>
    <property type="project" value="EnsemblPlants"/>
</dbReference>
<organism evidence="8">
    <name type="scientific">Nymphaea colorata</name>
    <name type="common">pocket water lily</name>
    <dbReference type="NCBI Taxonomy" id="210225"/>
    <lineage>
        <taxon>Eukaryota</taxon>
        <taxon>Viridiplantae</taxon>
        <taxon>Streptophyta</taxon>
        <taxon>Embryophyta</taxon>
        <taxon>Tracheophyta</taxon>
        <taxon>Spermatophyta</taxon>
        <taxon>Magnoliopsida</taxon>
        <taxon>Nymphaeales</taxon>
        <taxon>Nymphaeaceae</taxon>
        <taxon>Nymphaea</taxon>
    </lineage>
</organism>
<dbReference type="InterPro" id="IPR050652">
    <property type="entry name" value="AN1_A20_ZnFinger"/>
</dbReference>
<sequence>MAKQRETEETTELKVPDGLGLCAADCSFSGNSPVAPAAADTCQKRFNDTADLSTPSDSSREAPAVRSPAEADAGSSPEPSGGDRRKRPEPPVDEAARRPNRCFGCRKRVGLTGFRCRCGELFCGEHRYSDRHECKFDYKAAGREEIARANPVVRAAKIIRI</sequence>
<dbReference type="PROSITE" id="PS51039">
    <property type="entry name" value="ZF_AN1"/>
    <property type="match status" value="1"/>
</dbReference>
<accession>A0A5K1EC42</accession>
<dbReference type="AlphaFoldDB" id="A0A5K1EC42"/>
<dbReference type="GO" id="GO:0005634">
    <property type="term" value="C:nucleus"/>
    <property type="evidence" value="ECO:0007669"/>
    <property type="project" value="EnsemblPlants"/>
</dbReference>
<evidence type="ECO:0000256" key="1">
    <source>
        <dbReference type="ARBA" id="ARBA00003732"/>
    </source>
</evidence>
<keyword evidence="2" id="KW-0479">Metal-binding</keyword>
<reference evidence="8" key="1">
    <citation type="submission" date="2019-09" db="EMBL/GenBank/DDBJ databases">
        <authorList>
            <person name="Zhang L."/>
        </authorList>
    </citation>
    <scope>NUCLEOTIDE SEQUENCE</scope>
</reference>
<dbReference type="OrthoDB" id="428577at2759"/>
<gene>
    <name evidence="8" type="ORF">NYM_LOCUS21487</name>
</gene>
<dbReference type="GO" id="GO:0008270">
    <property type="term" value="F:zinc ion binding"/>
    <property type="evidence" value="ECO:0007669"/>
    <property type="project" value="UniProtKB-KW"/>
</dbReference>
<dbReference type="PANTHER" id="PTHR10634">
    <property type="entry name" value="AN1-TYPE ZINC FINGER PROTEIN"/>
    <property type="match status" value="1"/>
</dbReference>
<dbReference type="SUPFAM" id="SSF118310">
    <property type="entry name" value="AN1-like Zinc finger"/>
    <property type="match status" value="1"/>
</dbReference>